<protein>
    <submittedName>
        <fullName evidence="1">Uncharacterized protein</fullName>
    </submittedName>
</protein>
<sequence length="43" mass="4606">MCLTIKTKNALLHVGTIVVLAVHAALLNDVSYPIRLAESLGFV</sequence>
<proteinExistence type="predicted"/>
<evidence type="ECO:0000313" key="1">
    <source>
        <dbReference type="EMBL" id="SBS25827.1"/>
    </source>
</evidence>
<dbReference type="AlphaFoldDB" id="A0A1A8T1K2"/>
<evidence type="ECO:0000313" key="2">
    <source>
        <dbReference type="Proteomes" id="UP000092627"/>
    </source>
</evidence>
<dbReference type="Proteomes" id="UP000092627">
    <property type="component" value="Unassembled WGS sequence"/>
</dbReference>
<accession>A0A1A8T1K2</accession>
<keyword evidence="2" id="KW-1185">Reference proteome</keyword>
<name>A0A1A8T1K2_9GAMM</name>
<gene>
    <name evidence="1" type="ORF">MAQ5080_00379</name>
</gene>
<dbReference type="EMBL" id="FLOC01000001">
    <property type="protein sequence ID" value="SBS25827.1"/>
    <property type="molecule type" value="Genomic_DNA"/>
</dbReference>
<reference evidence="1 2" key="1">
    <citation type="submission" date="2016-06" db="EMBL/GenBank/DDBJ databases">
        <authorList>
            <person name="Kjaerup R.B."/>
            <person name="Dalgaard T.S."/>
            <person name="Juul-Madsen H.R."/>
        </authorList>
    </citation>
    <scope>NUCLEOTIDE SEQUENCE [LARGE SCALE GENOMIC DNA]</scope>
    <source>
        <strain evidence="1 2">CECT 5080</strain>
    </source>
</reference>
<organism evidence="1 2">
    <name type="scientific">Marinomonas aquimarina</name>
    <dbReference type="NCBI Taxonomy" id="295068"/>
    <lineage>
        <taxon>Bacteria</taxon>
        <taxon>Pseudomonadati</taxon>
        <taxon>Pseudomonadota</taxon>
        <taxon>Gammaproteobacteria</taxon>
        <taxon>Oceanospirillales</taxon>
        <taxon>Oceanospirillaceae</taxon>
        <taxon>Marinomonas</taxon>
    </lineage>
</organism>